<keyword evidence="5 6" id="KW-0472">Membrane</keyword>
<feature type="transmembrane region" description="Helical" evidence="6">
    <location>
        <begin position="351"/>
        <end position="372"/>
    </location>
</feature>
<dbReference type="AlphaFoldDB" id="A0A6M8B3R2"/>
<dbReference type="InterPro" id="IPR002528">
    <property type="entry name" value="MATE_fam"/>
</dbReference>
<feature type="transmembrane region" description="Helical" evidence="6">
    <location>
        <begin position="128"/>
        <end position="151"/>
    </location>
</feature>
<evidence type="ECO:0000256" key="3">
    <source>
        <dbReference type="ARBA" id="ARBA00022692"/>
    </source>
</evidence>
<feature type="transmembrane region" description="Helical" evidence="6">
    <location>
        <begin position="12"/>
        <end position="34"/>
    </location>
</feature>
<keyword evidence="3 6" id="KW-0812">Transmembrane</keyword>
<feature type="transmembrane region" description="Helical" evidence="6">
    <location>
        <begin position="232"/>
        <end position="253"/>
    </location>
</feature>
<feature type="transmembrane region" description="Helical" evidence="6">
    <location>
        <begin position="308"/>
        <end position="331"/>
    </location>
</feature>
<feature type="transmembrane region" description="Helical" evidence="6">
    <location>
        <begin position="265"/>
        <end position="287"/>
    </location>
</feature>
<evidence type="ECO:0000256" key="6">
    <source>
        <dbReference type="SAM" id="Phobius"/>
    </source>
</evidence>
<dbReference type="InterPro" id="IPR044644">
    <property type="entry name" value="DinF-like"/>
</dbReference>
<accession>A0A6M8B3R2</accession>
<feature type="transmembrane region" description="Helical" evidence="6">
    <location>
        <begin position="407"/>
        <end position="428"/>
    </location>
</feature>
<keyword evidence="4 6" id="KW-1133">Transmembrane helix</keyword>
<evidence type="ECO:0000313" key="7">
    <source>
        <dbReference type="EMBL" id="QKD81028.1"/>
    </source>
</evidence>
<dbReference type="GO" id="GO:0015297">
    <property type="term" value="F:antiporter activity"/>
    <property type="evidence" value="ECO:0007669"/>
    <property type="project" value="InterPro"/>
</dbReference>
<evidence type="ECO:0000256" key="5">
    <source>
        <dbReference type="ARBA" id="ARBA00023136"/>
    </source>
</evidence>
<feature type="transmembrane region" description="Helical" evidence="6">
    <location>
        <begin position="83"/>
        <end position="108"/>
    </location>
</feature>
<dbReference type="CDD" id="cd13136">
    <property type="entry name" value="MATE_DinF_like"/>
    <property type="match status" value="1"/>
</dbReference>
<comment type="subcellular location">
    <subcellularLocation>
        <location evidence="1">Membrane</location>
        <topology evidence="1">Multi-pass membrane protein</topology>
    </subcellularLocation>
</comment>
<dbReference type="Proteomes" id="UP000505210">
    <property type="component" value="Chromosome"/>
</dbReference>
<dbReference type="KEGG" id="theu:HPC62_01525"/>
<dbReference type="GO" id="GO:0005886">
    <property type="term" value="C:plasma membrane"/>
    <property type="evidence" value="ECO:0007669"/>
    <property type="project" value="TreeGrafter"/>
</dbReference>
<evidence type="ECO:0000256" key="1">
    <source>
        <dbReference type="ARBA" id="ARBA00004141"/>
    </source>
</evidence>
<reference evidence="7 8" key="1">
    <citation type="submission" date="2020-05" db="EMBL/GenBank/DDBJ databases">
        <title>Complete genome sequence of of a novel Thermoleptolyngbya strain isolated from hot springs of Ganzi, Sichuan China.</title>
        <authorList>
            <person name="Tang J."/>
            <person name="Daroch M."/>
            <person name="Li L."/>
            <person name="Waleron K."/>
            <person name="Waleron M."/>
            <person name="Waleron M."/>
        </authorList>
    </citation>
    <scope>NUCLEOTIDE SEQUENCE [LARGE SCALE GENOMIC DNA]</scope>
    <source>
        <strain evidence="7 8">PKUAC-SCTA183</strain>
    </source>
</reference>
<dbReference type="GO" id="GO:0042910">
    <property type="term" value="F:xenobiotic transmembrane transporter activity"/>
    <property type="evidence" value="ECO:0007669"/>
    <property type="project" value="InterPro"/>
</dbReference>
<feature type="transmembrane region" description="Helical" evidence="6">
    <location>
        <begin position="158"/>
        <end position="177"/>
    </location>
</feature>
<sequence>MRYPFWLPFLQLAGVNMVSNLLVPLAGLLDLAFLGNLAEIRHLAGVAIATVLFNYLYWTFGFLRMGTTGTTAQAVGRGDADEVLVTGLRGGAIALTVGLGIVLLQLPLREIGFTLLSAAPEVKQAGRAYYNAMIWGAPATLLNLVWMGWYLGRGKGRAVLLLSAVSNGVNVVLNYWLIVRWGWASAGAGAATALSQYAMLGVALGLLGCEVSGAQVRAVFPKIWNAAALKSLVLLNGNIVIRTFALITTFAVFTNLSAAVGTTVLAANTLLLQVVTLAAYFIDGLAFATETYAGQFHGGGQRDRLRALAELSGALSLGLGLAIALLFALLPQPLFRLLTHHADVLEGVRQSVWWLLPLLGFGSLAYMLDGYFLGITAGNVLRKSALASSLLGFAPIAAIAWQTQSNALLWLALTCFMATRTVTLGWALRQSYLERC</sequence>
<gene>
    <name evidence="7" type="ORF">HPC62_01525</name>
</gene>
<evidence type="ECO:0000256" key="2">
    <source>
        <dbReference type="ARBA" id="ARBA00010199"/>
    </source>
</evidence>
<comment type="similarity">
    <text evidence="2">Belongs to the multi antimicrobial extrusion (MATE) (TC 2.A.66.1) family.</text>
</comment>
<feature type="transmembrane region" description="Helical" evidence="6">
    <location>
        <begin position="384"/>
        <end position="401"/>
    </location>
</feature>
<dbReference type="PANTHER" id="PTHR42893">
    <property type="entry name" value="PROTEIN DETOXIFICATION 44, CHLOROPLASTIC-RELATED"/>
    <property type="match status" value="1"/>
</dbReference>
<dbReference type="RefSeq" id="WP_172353448.1">
    <property type="nucleotide sequence ID" value="NZ_CP053661.1"/>
</dbReference>
<feature type="transmembrane region" description="Helical" evidence="6">
    <location>
        <begin position="197"/>
        <end position="220"/>
    </location>
</feature>
<dbReference type="NCBIfam" id="TIGR00797">
    <property type="entry name" value="matE"/>
    <property type="match status" value="1"/>
</dbReference>
<dbReference type="PANTHER" id="PTHR42893:SF46">
    <property type="entry name" value="PROTEIN DETOXIFICATION 44, CHLOROPLASTIC"/>
    <property type="match status" value="1"/>
</dbReference>
<feature type="transmembrane region" description="Helical" evidence="6">
    <location>
        <begin position="40"/>
        <end position="63"/>
    </location>
</feature>
<keyword evidence="8" id="KW-1185">Reference proteome</keyword>
<protein>
    <submittedName>
        <fullName evidence="7">MATE family efflux transporter</fullName>
    </submittedName>
</protein>
<name>A0A6M8B3R2_9CYAN</name>
<dbReference type="Pfam" id="PF01554">
    <property type="entry name" value="MatE"/>
    <property type="match status" value="2"/>
</dbReference>
<organism evidence="7 8">
    <name type="scientific">Thermoleptolyngbya sichuanensis A183</name>
    <dbReference type="NCBI Taxonomy" id="2737172"/>
    <lineage>
        <taxon>Bacteria</taxon>
        <taxon>Bacillati</taxon>
        <taxon>Cyanobacteriota</taxon>
        <taxon>Cyanophyceae</taxon>
        <taxon>Oculatellales</taxon>
        <taxon>Oculatellaceae</taxon>
        <taxon>Thermoleptolyngbya</taxon>
        <taxon>Thermoleptolyngbya sichuanensis</taxon>
    </lineage>
</organism>
<proteinExistence type="inferred from homology"/>
<evidence type="ECO:0000256" key="4">
    <source>
        <dbReference type="ARBA" id="ARBA00022989"/>
    </source>
</evidence>
<dbReference type="EMBL" id="CP053661">
    <property type="protein sequence ID" value="QKD81028.1"/>
    <property type="molecule type" value="Genomic_DNA"/>
</dbReference>
<evidence type="ECO:0000313" key="8">
    <source>
        <dbReference type="Proteomes" id="UP000505210"/>
    </source>
</evidence>